<evidence type="ECO:0000259" key="4">
    <source>
        <dbReference type="PROSITE" id="PS50893"/>
    </source>
</evidence>
<evidence type="ECO:0000256" key="1">
    <source>
        <dbReference type="ARBA" id="ARBA00005417"/>
    </source>
</evidence>
<dbReference type="Gene3D" id="3.40.50.300">
    <property type="entry name" value="P-loop containing nucleotide triphosphate hydrolases"/>
    <property type="match status" value="1"/>
</dbReference>
<sequence length="221" mass="24749">MVVRLKKITKQYNNKVILNGIDFQCEEGQIIAIKGKSGIGKSTLLNIVAGLERATSGDYFYQDTQMSNKSISFLTNFRRMHIGYISQHSPMIPELTVMDNICVPLWFEKNEDHKKQAMKHVKELGHLFEIDHLLNENVKTLSGGELQRAGIIRALINKPTLIIADEPTGVLDDETASIILTHFHALKSEGVTTILATHSEAVSSQCDEIYTLNQDGLSLER</sequence>
<dbReference type="PANTHER" id="PTHR42798:SF7">
    <property type="entry name" value="ALPHA-D-RIBOSE 1-METHYLPHOSPHONATE 5-TRIPHOSPHATE SYNTHASE SUBUNIT PHNL"/>
    <property type="match status" value="1"/>
</dbReference>
<evidence type="ECO:0000256" key="2">
    <source>
        <dbReference type="ARBA" id="ARBA00022741"/>
    </source>
</evidence>
<evidence type="ECO:0000256" key="3">
    <source>
        <dbReference type="ARBA" id="ARBA00022840"/>
    </source>
</evidence>
<dbReference type="GO" id="GO:0016887">
    <property type="term" value="F:ATP hydrolysis activity"/>
    <property type="evidence" value="ECO:0007669"/>
    <property type="project" value="InterPro"/>
</dbReference>
<protein>
    <submittedName>
        <fullName evidence="5">ABC transporter ATP-binding protein</fullName>
    </submittedName>
</protein>
<dbReference type="InterPro" id="IPR027417">
    <property type="entry name" value="P-loop_NTPase"/>
</dbReference>
<dbReference type="InterPro" id="IPR003593">
    <property type="entry name" value="AAA+_ATPase"/>
</dbReference>
<accession>S9SG81</accession>
<dbReference type="GO" id="GO:0005524">
    <property type="term" value="F:ATP binding"/>
    <property type="evidence" value="ECO:0007669"/>
    <property type="project" value="UniProtKB-KW"/>
</dbReference>
<dbReference type="PATRIC" id="fig|1117108.3.peg.4797"/>
<dbReference type="SMART" id="SM00382">
    <property type="entry name" value="AAA"/>
    <property type="match status" value="1"/>
</dbReference>
<proteinExistence type="inferred from homology"/>
<evidence type="ECO:0000313" key="5">
    <source>
        <dbReference type="EMBL" id="EPY04867.1"/>
    </source>
</evidence>
<dbReference type="InterPro" id="IPR017871">
    <property type="entry name" value="ABC_transporter-like_CS"/>
</dbReference>
<comment type="similarity">
    <text evidence="1">Belongs to the ABC transporter superfamily.</text>
</comment>
<dbReference type="PROSITE" id="PS50893">
    <property type="entry name" value="ABC_TRANSPORTER_2"/>
    <property type="match status" value="1"/>
</dbReference>
<dbReference type="Proteomes" id="UP000015344">
    <property type="component" value="Unassembled WGS sequence"/>
</dbReference>
<feature type="domain" description="ABC transporter" evidence="4">
    <location>
        <begin position="3"/>
        <end position="221"/>
    </location>
</feature>
<keyword evidence="2" id="KW-0547">Nucleotide-binding</keyword>
<dbReference type="EMBL" id="ATMT01000076">
    <property type="protein sequence ID" value="EPY04867.1"/>
    <property type="molecule type" value="Genomic_DNA"/>
</dbReference>
<comment type="caution">
    <text evidence="5">The sequence shown here is derived from an EMBL/GenBank/DDBJ whole genome shotgun (WGS) entry which is preliminary data.</text>
</comment>
<dbReference type="Pfam" id="PF00005">
    <property type="entry name" value="ABC_tran"/>
    <property type="match status" value="1"/>
</dbReference>
<organism evidence="5 6">
    <name type="scientific">Paenibacillus alvei TS-15</name>
    <dbReference type="NCBI Taxonomy" id="1117108"/>
    <lineage>
        <taxon>Bacteria</taxon>
        <taxon>Bacillati</taxon>
        <taxon>Bacillota</taxon>
        <taxon>Bacilli</taxon>
        <taxon>Bacillales</taxon>
        <taxon>Paenibacillaceae</taxon>
        <taxon>Paenibacillus</taxon>
    </lineage>
</organism>
<dbReference type="PANTHER" id="PTHR42798">
    <property type="entry name" value="LIPOPROTEIN-RELEASING SYSTEM ATP-BINDING PROTEIN LOLD"/>
    <property type="match status" value="1"/>
</dbReference>
<dbReference type="AlphaFoldDB" id="S9SG81"/>
<dbReference type="PROSITE" id="PS00211">
    <property type="entry name" value="ABC_TRANSPORTER_1"/>
    <property type="match status" value="1"/>
</dbReference>
<evidence type="ECO:0000313" key="6">
    <source>
        <dbReference type="Proteomes" id="UP000015344"/>
    </source>
</evidence>
<keyword evidence="3 5" id="KW-0067">ATP-binding</keyword>
<reference evidence="5 6" key="1">
    <citation type="submission" date="2013-05" db="EMBL/GenBank/DDBJ databases">
        <authorList>
            <person name="Strain E.A."/>
            <person name="Brown E."/>
            <person name="Allard M.W."/>
            <person name="Luo Y.L."/>
        </authorList>
    </citation>
    <scope>NUCLEOTIDE SEQUENCE [LARGE SCALE GENOMIC DNA]</scope>
    <source>
        <strain evidence="5 6">TS-15</strain>
    </source>
</reference>
<dbReference type="InterPro" id="IPR003439">
    <property type="entry name" value="ABC_transporter-like_ATP-bd"/>
</dbReference>
<dbReference type="eggNOG" id="COG1136">
    <property type="taxonomic scope" value="Bacteria"/>
</dbReference>
<name>S9SG81_PAEAL</name>
<dbReference type="SUPFAM" id="SSF52540">
    <property type="entry name" value="P-loop containing nucleoside triphosphate hydrolases"/>
    <property type="match status" value="1"/>
</dbReference>
<gene>
    <name evidence="5" type="ORF">PAALTS15_23228</name>
</gene>